<dbReference type="NCBIfam" id="TIGR02551">
    <property type="entry name" value="SpaO_YscQ"/>
    <property type="match status" value="1"/>
</dbReference>
<dbReference type="EMBL" id="CP075587">
    <property type="protein sequence ID" value="QYF49277.1"/>
    <property type="molecule type" value="Genomic_DNA"/>
</dbReference>
<dbReference type="PRINTS" id="PR00956">
    <property type="entry name" value="FLGMOTORFLIN"/>
</dbReference>
<comment type="similarity">
    <text evidence="1">Belongs to the FliN/MopA/SpaO family.</text>
</comment>
<proteinExistence type="inferred from homology"/>
<keyword evidence="3" id="KW-0969">Cilium</keyword>
<dbReference type="InterPro" id="IPR013385">
    <property type="entry name" value="T3SS_SpaO/YscQ/SpaO"/>
</dbReference>
<keyword evidence="3" id="KW-0966">Cell projection</keyword>
<dbReference type="InterPro" id="IPR001172">
    <property type="entry name" value="FliN_T3SS_HrcQb"/>
</dbReference>
<dbReference type="Proteomes" id="UP000826014">
    <property type="component" value="Chromosome"/>
</dbReference>
<accession>A0ABX8V210</accession>
<keyword evidence="4" id="KW-1185">Reference proteome</keyword>
<feature type="domain" description="Flagellar motor switch protein FliN-like C-terminal" evidence="2">
    <location>
        <begin position="308"/>
        <end position="374"/>
    </location>
</feature>
<dbReference type="Pfam" id="PF01052">
    <property type="entry name" value="FliMN_C"/>
    <property type="match status" value="1"/>
</dbReference>
<evidence type="ECO:0000259" key="2">
    <source>
        <dbReference type="Pfam" id="PF01052"/>
    </source>
</evidence>
<reference evidence="3 4" key="1">
    <citation type="journal article" date="2022" name="bioRxiv">
        <title>Ecology and evolution of chlamydial symbionts of arthropods.</title>
        <authorList>
            <person name="Halter T."/>
            <person name="Koestlbacher S."/>
            <person name="Collingro A."/>
            <person name="Sixt B.S."/>
            <person name="Toenshoff E.R."/>
            <person name="Hendrickx F."/>
            <person name="Kostanjsek R."/>
            <person name="Horn M."/>
        </authorList>
    </citation>
    <scope>NUCLEOTIDE SEQUENCE [LARGE SCALE GENOMIC DNA]</scope>
    <source>
        <strain evidence="3">W744xW776</strain>
    </source>
</reference>
<dbReference type="RefSeq" id="WP_215216882.1">
    <property type="nucleotide sequence ID" value="NZ_CP075587.1"/>
</dbReference>
<name>A0ABX8V210_9BACT</name>
<dbReference type="Gene3D" id="2.30.330.10">
    <property type="entry name" value="SpoA-like"/>
    <property type="match status" value="1"/>
</dbReference>
<dbReference type="InterPro" id="IPR036429">
    <property type="entry name" value="SpoA-like_sf"/>
</dbReference>
<dbReference type="PANTHER" id="PTHR30034:SF6">
    <property type="entry name" value="YOP PROTEINS TRANSLOCATION PROTEIN Q"/>
    <property type="match status" value="1"/>
</dbReference>
<evidence type="ECO:0000313" key="3">
    <source>
        <dbReference type="EMBL" id="QYF49277.1"/>
    </source>
</evidence>
<gene>
    <name evidence="3" type="ORF">RHABOEDO_001583</name>
</gene>
<dbReference type="InterPro" id="IPR001543">
    <property type="entry name" value="FliN-like_C"/>
</dbReference>
<dbReference type="PANTHER" id="PTHR30034">
    <property type="entry name" value="FLAGELLAR MOTOR SWITCH PROTEIN FLIM"/>
    <property type="match status" value="1"/>
</dbReference>
<evidence type="ECO:0000256" key="1">
    <source>
        <dbReference type="ARBA" id="ARBA00009226"/>
    </source>
</evidence>
<organism evidence="3 4">
    <name type="scientific">Candidatus Rhabdochlamydia oedothoracis</name>
    <dbReference type="NCBI Taxonomy" id="2720720"/>
    <lineage>
        <taxon>Bacteria</taxon>
        <taxon>Pseudomonadati</taxon>
        <taxon>Chlamydiota</taxon>
        <taxon>Chlamydiia</taxon>
        <taxon>Parachlamydiales</taxon>
        <taxon>Candidatus Rhabdochlamydiaceae</taxon>
        <taxon>Candidatus Rhabdochlamydia</taxon>
    </lineage>
</organism>
<evidence type="ECO:0000313" key="4">
    <source>
        <dbReference type="Proteomes" id="UP000826014"/>
    </source>
</evidence>
<protein>
    <submittedName>
        <fullName evidence="3">Type III flagellar switch regulator (C-ring) FliN C-term</fullName>
    </submittedName>
</protein>
<dbReference type="SUPFAM" id="SSF101801">
    <property type="entry name" value="Surface presentation of antigens (SPOA)"/>
    <property type="match status" value="1"/>
</dbReference>
<keyword evidence="3" id="KW-0282">Flagellum</keyword>
<sequence length="376" mass="42337">MSTMPMHWIHQIHHTLQEMQEVPLWGNPPNIPWDQCIQEIASLLQTPELSLVEGDTQLLPEEKVLLGLGNHPIVTSMQLSPLVGQCFWVMAQEDITFLISLALTENQNQKAMNSASFQEGFYRFLLLEILKALDPLKPFSDLSLKMGSLTTILPKENCICMDIGIHHPKKVIWGRIVCPVSFHQTFKTHFANTAFSMYESNLTKDIDLAVSAQIGYTQLTLSQWEKIAVGDFLILDVCSYSPHTAKGTATLFLEQTPLFIVICKPTNCKIIDYAYQEESMDEDFEEENINQEEETTQELEEPLIPVPDALLTIHVEIARMRMNLKKLTQLKPGNVIELAARPEQGVKLTLNGKAVAKGELIQLGDVLGVKILQMGE</sequence>